<protein>
    <submittedName>
        <fullName evidence="4">Alpha/beta fold hydrolase</fullName>
    </submittedName>
</protein>
<sequence length="389" mass="42340">MLLVPPTLIVLWLTGLFSIVLLGTGGWLVWEWYDNWAANLPANPRYLIWGAALLAVSLLGGPVVSLFLGRRPRPGEAPMQALTGGTVQQVVRPDGTRLHVESFGPEDAPVLLLTHGWGLSSAEWCYARQHLGERYRLLVWDLRGLGQSTAPHDHRYDLERMAGDLNAVLQLANGQQTILCGHSIGGMTTLTFCQQYPDALGSQVAGLVLTQTTPTNPVQTALGARLNRALQEPVLRPLCHLTVWLSPLVRIMNVLSALNGIMVLANHLLQFKGQETRQQLAFTTALLLRANPAVVARGMLGMLKYEARDVLPAIDVPTLVIAASSDRATLPEAAAYMTQHIAGAEQVTLSPAGHMGLVEHHEVWAQAVLSFATRCFKAGRPEVQPQTKV</sequence>
<evidence type="ECO:0000256" key="2">
    <source>
        <dbReference type="SAM" id="Phobius"/>
    </source>
</evidence>
<dbReference type="KEGG" id="dsc:ABOD76_21465"/>
<dbReference type="GO" id="GO:0016020">
    <property type="term" value="C:membrane"/>
    <property type="evidence" value="ECO:0007669"/>
    <property type="project" value="TreeGrafter"/>
</dbReference>
<dbReference type="EMBL" id="CP158300">
    <property type="protein sequence ID" value="XBV87267.1"/>
    <property type="molecule type" value="Genomic_DNA"/>
</dbReference>
<reference evidence="4" key="1">
    <citation type="submission" date="2024-06" db="EMBL/GenBank/DDBJ databases">
        <title>Draft Genome Sequence of Deinococcus sonorensis Type Strain KR-87, a Biofilm Producing Representative of the Genus Deinococcus.</title>
        <authorList>
            <person name="Boren L.S."/>
            <person name="Grosso R.A."/>
            <person name="Hugenberg-Cox A.N."/>
            <person name="Hill J.T.E."/>
            <person name="Albert C.M."/>
            <person name="Tuohy J.M."/>
        </authorList>
    </citation>
    <scope>NUCLEOTIDE SEQUENCE</scope>
    <source>
        <strain evidence="4">KR-87</strain>
        <plasmid evidence="4">pDson02</plasmid>
    </source>
</reference>
<dbReference type="Pfam" id="PF06821">
    <property type="entry name" value="Ser_hydrolase"/>
    <property type="match status" value="1"/>
</dbReference>
<dbReference type="Pfam" id="PF00561">
    <property type="entry name" value="Abhydrolase_1"/>
    <property type="match status" value="1"/>
</dbReference>
<evidence type="ECO:0000313" key="4">
    <source>
        <dbReference type="EMBL" id="XBV87267.1"/>
    </source>
</evidence>
<keyword evidence="1 4" id="KW-0378">Hydrolase</keyword>
<dbReference type="Gene3D" id="3.40.50.1820">
    <property type="entry name" value="alpha/beta hydrolase"/>
    <property type="match status" value="1"/>
</dbReference>
<evidence type="ECO:0000256" key="1">
    <source>
        <dbReference type="ARBA" id="ARBA00022801"/>
    </source>
</evidence>
<dbReference type="InterPro" id="IPR029058">
    <property type="entry name" value="AB_hydrolase_fold"/>
</dbReference>
<accession>A0AAU7UFK4</accession>
<gene>
    <name evidence="4" type="ORF">ABOD76_21465</name>
</gene>
<dbReference type="PANTHER" id="PTHR43798">
    <property type="entry name" value="MONOACYLGLYCEROL LIPASE"/>
    <property type="match status" value="1"/>
</dbReference>
<keyword evidence="2" id="KW-0472">Membrane</keyword>
<feature type="transmembrane region" description="Helical" evidence="2">
    <location>
        <begin position="46"/>
        <end position="69"/>
    </location>
</feature>
<dbReference type="InterPro" id="IPR050266">
    <property type="entry name" value="AB_hydrolase_sf"/>
</dbReference>
<dbReference type="SUPFAM" id="SSF53474">
    <property type="entry name" value="alpha/beta-Hydrolases"/>
    <property type="match status" value="1"/>
</dbReference>
<feature type="transmembrane region" description="Helical" evidence="2">
    <location>
        <begin position="7"/>
        <end position="30"/>
    </location>
</feature>
<organism evidence="4">
    <name type="scientific">Deinococcus sonorensis KR-87</name>
    <dbReference type="NCBI Taxonomy" id="694439"/>
    <lineage>
        <taxon>Bacteria</taxon>
        <taxon>Thermotogati</taxon>
        <taxon>Deinococcota</taxon>
        <taxon>Deinococci</taxon>
        <taxon>Deinococcales</taxon>
        <taxon>Deinococcaceae</taxon>
        <taxon>Deinococcus</taxon>
    </lineage>
</organism>
<dbReference type="InterPro" id="IPR000073">
    <property type="entry name" value="AB_hydrolase_1"/>
</dbReference>
<dbReference type="InterPro" id="IPR010662">
    <property type="entry name" value="RBBP9/YdeN"/>
</dbReference>
<name>A0AAU7UFK4_9DEIO</name>
<keyword evidence="2" id="KW-1133">Transmembrane helix</keyword>
<dbReference type="PANTHER" id="PTHR43798:SF31">
    <property type="entry name" value="AB HYDROLASE SUPERFAMILY PROTEIN YCLE"/>
    <property type="match status" value="1"/>
</dbReference>
<keyword evidence="2" id="KW-0812">Transmembrane</keyword>
<feature type="domain" description="AB hydrolase-1" evidence="3">
    <location>
        <begin position="109"/>
        <end position="216"/>
    </location>
</feature>
<evidence type="ECO:0000259" key="3">
    <source>
        <dbReference type="Pfam" id="PF00561"/>
    </source>
</evidence>
<keyword evidence="4" id="KW-0614">Plasmid</keyword>
<dbReference type="AlphaFoldDB" id="A0AAU7UFK4"/>
<geneLocation type="plasmid" evidence="4">
    <name>pDson02</name>
</geneLocation>
<dbReference type="GO" id="GO:0016787">
    <property type="term" value="F:hydrolase activity"/>
    <property type="evidence" value="ECO:0007669"/>
    <property type="project" value="UniProtKB-KW"/>
</dbReference>
<dbReference type="RefSeq" id="WP_350245417.1">
    <property type="nucleotide sequence ID" value="NZ_CP158300.1"/>
</dbReference>
<proteinExistence type="predicted"/>